<sequence>MALERLKYLSQDEHDRLIGNISTDREKYLNDSFSDLCDSYGWNSELKDILVDYSYLKSLDSTSTSSKLDVENSILVMKAFSDITPVMATDSRIWTRVCHAEGFEYTRNRWLNSLDKSNDENVDKAIRKHFFATHLTQYRDDNGIARLWWSSWIARRIDAENPRNVLSIIFSKADIRSNIIERSGITTRKCLITHLVDFIGENLDLSEKQFREFMKTVNLYGGGLVFEALSSADIKSFLLRCLILSKENA</sequence>
<evidence type="ECO:0000313" key="2">
    <source>
        <dbReference type="Proteomes" id="UP000473008"/>
    </source>
</evidence>
<keyword evidence="2" id="KW-1185">Reference proteome</keyword>
<dbReference type="AlphaFoldDB" id="A0A6M1RJ02"/>
<proteinExistence type="predicted"/>
<dbReference type="Pfam" id="PF19866">
    <property type="entry name" value="DUF6339"/>
    <property type="match status" value="1"/>
</dbReference>
<name>A0A6M1RJ02_9GAMM</name>
<dbReference type="InterPro" id="IPR045920">
    <property type="entry name" value="DUF6339"/>
</dbReference>
<accession>A0A6M1RJ02</accession>
<reference evidence="1 2" key="1">
    <citation type="submission" date="2020-02" db="EMBL/GenBank/DDBJ databases">
        <title>The draft genome of Grimontia sedimenta sp. nov., isolated from benthic sediments near coral reefs south of Kuwait.</title>
        <authorList>
            <person name="Mahmoud H.M."/>
            <person name="Jose L."/>
            <person name="Eapen S."/>
        </authorList>
    </citation>
    <scope>NUCLEOTIDE SEQUENCE [LARGE SCALE GENOMIC DNA]</scope>
    <source>
        <strain evidence="1 2">S25</strain>
    </source>
</reference>
<gene>
    <name evidence="1" type="ORF">G5S52_08395</name>
</gene>
<dbReference type="EMBL" id="JAALDL010000004">
    <property type="protein sequence ID" value="NGN97688.1"/>
    <property type="molecule type" value="Genomic_DNA"/>
</dbReference>
<evidence type="ECO:0000313" key="1">
    <source>
        <dbReference type="EMBL" id="NGN97688.1"/>
    </source>
</evidence>
<organism evidence="1 2">
    <name type="scientific">Grimontia sedimenti</name>
    <dbReference type="NCBI Taxonomy" id="2711294"/>
    <lineage>
        <taxon>Bacteria</taxon>
        <taxon>Pseudomonadati</taxon>
        <taxon>Pseudomonadota</taxon>
        <taxon>Gammaproteobacteria</taxon>
        <taxon>Vibrionales</taxon>
        <taxon>Vibrionaceae</taxon>
        <taxon>Grimontia</taxon>
    </lineage>
</organism>
<comment type="caution">
    <text evidence="1">The sequence shown here is derived from an EMBL/GenBank/DDBJ whole genome shotgun (WGS) entry which is preliminary data.</text>
</comment>
<protein>
    <submittedName>
        <fullName evidence="1">Uncharacterized protein</fullName>
    </submittedName>
</protein>
<dbReference type="Proteomes" id="UP000473008">
    <property type="component" value="Unassembled WGS sequence"/>
</dbReference>
<dbReference type="RefSeq" id="WP_165012715.1">
    <property type="nucleotide sequence ID" value="NZ_JAALDL010000004.1"/>
</dbReference>